<dbReference type="NCBIfam" id="TIGR00536">
    <property type="entry name" value="hemK_fam"/>
    <property type="match status" value="1"/>
</dbReference>
<organism evidence="4 5">
    <name type="scientific">Sinomonas atrocyanea</name>
    <dbReference type="NCBI Taxonomy" id="37927"/>
    <lineage>
        <taxon>Bacteria</taxon>
        <taxon>Bacillati</taxon>
        <taxon>Actinomycetota</taxon>
        <taxon>Actinomycetes</taxon>
        <taxon>Micrococcales</taxon>
        <taxon>Micrococcaceae</taxon>
        <taxon>Sinomonas</taxon>
    </lineage>
</organism>
<accession>A0A126ZX95</accession>
<dbReference type="SUPFAM" id="SSF53335">
    <property type="entry name" value="S-adenosyl-L-methionine-dependent methyltransferases"/>
    <property type="match status" value="1"/>
</dbReference>
<dbReference type="InterPro" id="IPR029063">
    <property type="entry name" value="SAM-dependent_MTases_sf"/>
</dbReference>
<dbReference type="NCBIfam" id="TIGR03704">
    <property type="entry name" value="PrmC_rel_meth"/>
    <property type="match status" value="1"/>
</dbReference>
<evidence type="ECO:0000313" key="4">
    <source>
        <dbReference type="EMBL" id="AMM31025.1"/>
    </source>
</evidence>
<keyword evidence="1 4" id="KW-0489">Methyltransferase</keyword>
<sequence>MERLRAAGCVFAEEEAALLLEAAEDPGRLEELVALRAAGEPLEHLVGWAEFGGLRIAVGPGVFVPRRRSELLVRLAVAALAHDGGGPPAVVVDLCCGSAALGAAVAAACGGRGWASGRLELHAADLDPAATAYARRNLAPWGGRVHTGDLFAALPGTLRGRVDVIVANAPYVPTDAIALMPPEARDHEPRASLDGGADGLALHRRIAAEAGEWLAPGGSLVIEVGRRQVAPALGLLAKARLAAHAEEDGDLDATAIVAVSG</sequence>
<dbReference type="KEGG" id="satk:SA2016_0325"/>
<dbReference type="PANTHER" id="PTHR18895:SF74">
    <property type="entry name" value="MTRF1L RELEASE FACTOR GLUTAMINE METHYLTRANSFERASE"/>
    <property type="match status" value="1"/>
</dbReference>
<dbReference type="AlphaFoldDB" id="A0A126ZX95"/>
<gene>
    <name evidence="4" type="ORF">SA2016_0325</name>
</gene>
<keyword evidence="2" id="KW-0808">Transferase</keyword>
<dbReference type="PATRIC" id="fig|37927.3.peg.339"/>
<dbReference type="InterPro" id="IPR022446">
    <property type="entry name" value="MeTrfrase_put"/>
</dbReference>
<dbReference type="InterPro" id="IPR004556">
    <property type="entry name" value="HemK-like"/>
</dbReference>
<dbReference type="STRING" id="37927.SA2016_0325"/>
<evidence type="ECO:0000256" key="3">
    <source>
        <dbReference type="ARBA" id="ARBA00022691"/>
    </source>
</evidence>
<protein>
    <submittedName>
        <fullName evidence="4">Methylase</fullName>
    </submittedName>
</protein>
<dbReference type="EMBL" id="CP014518">
    <property type="protein sequence ID" value="AMM31025.1"/>
    <property type="molecule type" value="Genomic_DNA"/>
</dbReference>
<reference evidence="4 5" key="1">
    <citation type="submission" date="2016-02" db="EMBL/GenBank/DDBJ databases">
        <title>Complete genome of Sinomonas atrocyanea KCTC 3377.</title>
        <authorList>
            <person name="Kim K.M."/>
        </authorList>
    </citation>
    <scope>NUCLEOTIDE SEQUENCE [LARGE SCALE GENOMIC DNA]</scope>
    <source>
        <strain evidence="4 5">KCTC 3377</strain>
    </source>
</reference>
<evidence type="ECO:0000313" key="5">
    <source>
        <dbReference type="Proteomes" id="UP000070134"/>
    </source>
</evidence>
<dbReference type="Gene3D" id="3.40.50.150">
    <property type="entry name" value="Vaccinia Virus protein VP39"/>
    <property type="match status" value="1"/>
</dbReference>
<keyword evidence="3" id="KW-0949">S-adenosyl-L-methionine</keyword>
<name>A0A126ZX95_9MICC</name>
<dbReference type="Gene3D" id="1.10.8.10">
    <property type="entry name" value="DNA helicase RuvA subunit, C-terminal domain"/>
    <property type="match status" value="1"/>
</dbReference>
<dbReference type="Proteomes" id="UP000070134">
    <property type="component" value="Chromosome"/>
</dbReference>
<dbReference type="GO" id="GO:0008276">
    <property type="term" value="F:protein methyltransferase activity"/>
    <property type="evidence" value="ECO:0007669"/>
    <property type="project" value="InterPro"/>
</dbReference>
<evidence type="ECO:0000256" key="2">
    <source>
        <dbReference type="ARBA" id="ARBA00022679"/>
    </source>
</evidence>
<dbReference type="PANTHER" id="PTHR18895">
    <property type="entry name" value="HEMK METHYLTRANSFERASE"/>
    <property type="match status" value="1"/>
</dbReference>
<dbReference type="GO" id="GO:0032259">
    <property type="term" value="P:methylation"/>
    <property type="evidence" value="ECO:0007669"/>
    <property type="project" value="UniProtKB-KW"/>
</dbReference>
<evidence type="ECO:0000256" key="1">
    <source>
        <dbReference type="ARBA" id="ARBA00022603"/>
    </source>
</evidence>
<proteinExistence type="predicted"/>
<keyword evidence="5" id="KW-1185">Reference proteome</keyword>
<dbReference type="InterPro" id="IPR050320">
    <property type="entry name" value="N5-glutamine_MTase"/>
</dbReference>